<comment type="pathway">
    <text evidence="3 17">Pyrimidine metabolism; UMP biosynthesis via salvage pathway; UMP from uridine: step 1/1.</text>
</comment>
<comment type="catalytic activity">
    <reaction evidence="13 17">
        <text>cytidine + ATP = CMP + ADP + H(+)</text>
        <dbReference type="Rhea" id="RHEA:24674"/>
        <dbReference type="ChEBI" id="CHEBI:15378"/>
        <dbReference type="ChEBI" id="CHEBI:17562"/>
        <dbReference type="ChEBI" id="CHEBI:30616"/>
        <dbReference type="ChEBI" id="CHEBI:60377"/>
        <dbReference type="ChEBI" id="CHEBI:456216"/>
        <dbReference type="EC" id="2.7.1.48"/>
    </reaction>
</comment>
<dbReference type="PANTHER" id="PTHR10285">
    <property type="entry name" value="URIDINE KINASE"/>
    <property type="match status" value="1"/>
</dbReference>
<evidence type="ECO:0000256" key="3">
    <source>
        <dbReference type="ARBA" id="ARBA00004690"/>
    </source>
</evidence>
<evidence type="ECO:0000256" key="2">
    <source>
        <dbReference type="ARBA" id="ARBA00004496"/>
    </source>
</evidence>
<dbReference type="NCBIfam" id="NF004018">
    <property type="entry name" value="PRK05480.1"/>
    <property type="match status" value="1"/>
</dbReference>
<dbReference type="AlphaFoldDB" id="A0ABD6E431"/>
<dbReference type="FunFam" id="3.40.50.2020:FF:000010">
    <property type="entry name" value="Uridine-cytidine kinase"/>
    <property type="match status" value="1"/>
</dbReference>
<comment type="caution">
    <text evidence="20">The sequence shown here is derived from an EMBL/GenBank/DDBJ whole genome shotgun (WGS) entry which is preliminary data.</text>
</comment>
<sequence>MSSSHDGRHVKICEPRGVSSISSFSNIELTDFQSDVTSQSSLCLIRKRNRTISGSKSEDHLLTTESGRRVYTKGRPPWYDREGRNLKQPYVIGICGGSASGKTTVARRIIEQLEIPWVTVLSMDSFYKVLTEEQHHLAARQEYNFDHPQAFDFDLMCETVHRLREGKSVEVPVYDFSTHRRSKQPKLMYGADIIIFEGILAFHSTELCDMMDIKVFVDTDPDTRLARRLKRDISERGRDVDGVLEQYFRFVKPAFETFIAPGMKVADIIVPRGGENQVAIDLIVKQIKIQLAERGYDASENLMFQRADMVQRNLPVQRPESLTIVSQTPQVLGLHTFIRNKNTPRDELIFYTDRLIRILIENAMNFMPFEDIEVQTVDGLRYNGKRRSTDICGIAIMRAGETMENSLRAVVKDCKMGKILIQTNQKTMEPELYYLRLPKNIENYKVFLLDATVATGAAAMMAIRILLDHDVLEENIILISLLMAESGVHALAYAFPKVRLITAAVDAHLNEHFYVIPGIGNFGDRYYGTEENMQADQSVAN</sequence>
<evidence type="ECO:0000259" key="19">
    <source>
        <dbReference type="Pfam" id="PF14681"/>
    </source>
</evidence>
<keyword evidence="11" id="KW-0832">Ubl conjugation</keyword>
<dbReference type="CDD" id="cd06223">
    <property type="entry name" value="PRTases_typeI"/>
    <property type="match status" value="1"/>
</dbReference>
<keyword evidence="8 17" id="KW-0547">Nucleotide-binding</keyword>
<organism evidence="20 21">
    <name type="scientific">Gnathostoma spinigerum</name>
    <dbReference type="NCBI Taxonomy" id="75299"/>
    <lineage>
        <taxon>Eukaryota</taxon>
        <taxon>Metazoa</taxon>
        <taxon>Ecdysozoa</taxon>
        <taxon>Nematoda</taxon>
        <taxon>Chromadorea</taxon>
        <taxon>Rhabditida</taxon>
        <taxon>Spirurina</taxon>
        <taxon>Gnathostomatomorpha</taxon>
        <taxon>Gnathostomatoidea</taxon>
        <taxon>Gnathostomatidae</taxon>
        <taxon>Gnathostoma</taxon>
    </lineage>
</organism>
<accession>A0ABD6E431</accession>
<dbReference type="NCBIfam" id="TIGR00235">
    <property type="entry name" value="udk"/>
    <property type="match status" value="1"/>
</dbReference>
<dbReference type="Gene3D" id="3.40.50.2020">
    <property type="match status" value="1"/>
</dbReference>
<dbReference type="EMBL" id="JBGFUD010000105">
    <property type="protein sequence ID" value="MFH4973677.1"/>
    <property type="molecule type" value="Genomic_DNA"/>
</dbReference>
<dbReference type="CDD" id="cd02023">
    <property type="entry name" value="UMPK"/>
    <property type="match status" value="1"/>
</dbReference>
<dbReference type="SUPFAM" id="SSF52540">
    <property type="entry name" value="P-loop containing nucleoside triphosphate hydrolases"/>
    <property type="match status" value="1"/>
</dbReference>
<dbReference type="GO" id="GO:0008655">
    <property type="term" value="P:pyrimidine-containing compound salvage"/>
    <property type="evidence" value="ECO:0007669"/>
    <property type="project" value="UniProtKB-ARBA"/>
</dbReference>
<keyword evidence="12" id="KW-0539">Nucleus</keyword>
<dbReference type="GO" id="GO:0005634">
    <property type="term" value="C:nucleus"/>
    <property type="evidence" value="ECO:0007669"/>
    <property type="project" value="UniProtKB-SubCell"/>
</dbReference>
<dbReference type="InterPro" id="IPR029057">
    <property type="entry name" value="PRTase-like"/>
</dbReference>
<keyword evidence="21" id="KW-1185">Reference proteome</keyword>
<evidence type="ECO:0000256" key="7">
    <source>
        <dbReference type="ARBA" id="ARBA00022679"/>
    </source>
</evidence>
<protein>
    <recommendedName>
        <fullName evidence="17">Uridine kinase</fullName>
        <ecNumber evidence="17">2.7.1.48</ecNumber>
    </recommendedName>
</protein>
<evidence type="ECO:0000256" key="15">
    <source>
        <dbReference type="ARBA" id="ARBA00056790"/>
    </source>
</evidence>
<evidence type="ECO:0000256" key="11">
    <source>
        <dbReference type="ARBA" id="ARBA00022843"/>
    </source>
</evidence>
<dbReference type="InterPro" id="IPR000764">
    <property type="entry name" value="Uridine_kinase-like"/>
</dbReference>
<dbReference type="Gene3D" id="3.40.50.300">
    <property type="entry name" value="P-loop containing nucleotide triphosphate hydrolases"/>
    <property type="match status" value="1"/>
</dbReference>
<evidence type="ECO:0000256" key="10">
    <source>
        <dbReference type="ARBA" id="ARBA00022840"/>
    </source>
</evidence>
<dbReference type="GO" id="GO:0005737">
    <property type="term" value="C:cytoplasm"/>
    <property type="evidence" value="ECO:0007669"/>
    <property type="project" value="UniProtKB-SubCell"/>
</dbReference>
<evidence type="ECO:0000256" key="14">
    <source>
        <dbReference type="ARBA" id="ARBA00048909"/>
    </source>
</evidence>
<evidence type="ECO:0000313" key="20">
    <source>
        <dbReference type="EMBL" id="MFH4973677.1"/>
    </source>
</evidence>
<gene>
    <name evidence="20" type="ORF">AB6A40_000386</name>
</gene>
<evidence type="ECO:0000256" key="16">
    <source>
        <dbReference type="ARBA" id="ARBA00065923"/>
    </source>
</evidence>
<dbReference type="InterPro" id="IPR006083">
    <property type="entry name" value="PRK/URK"/>
</dbReference>
<dbReference type="InterPro" id="IPR027417">
    <property type="entry name" value="P-loop_NTPase"/>
</dbReference>
<evidence type="ECO:0000256" key="4">
    <source>
        <dbReference type="ARBA" id="ARBA00005408"/>
    </source>
</evidence>
<evidence type="ECO:0000256" key="6">
    <source>
        <dbReference type="ARBA" id="ARBA00022553"/>
    </source>
</evidence>
<feature type="domain" description="Phosphoribulokinase/uridine kinase" evidence="18">
    <location>
        <begin position="91"/>
        <end position="279"/>
    </location>
</feature>
<name>A0ABD6E431_9BILA</name>
<comment type="catalytic activity">
    <reaction evidence="14 17">
        <text>uridine + ATP = UMP + ADP + H(+)</text>
        <dbReference type="Rhea" id="RHEA:16825"/>
        <dbReference type="ChEBI" id="CHEBI:15378"/>
        <dbReference type="ChEBI" id="CHEBI:16704"/>
        <dbReference type="ChEBI" id="CHEBI:30616"/>
        <dbReference type="ChEBI" id="CHEBI:57865"/>
        <dbReference type="ChEBI" id="CHEBI:456216"/>
        <dbReference type="EC" id="2.7.1.48"/>
    </reaction>
</comment>
<keyword evidence="10 17" id="KW-0067">ATP-binding</keyword>
<dbReference type="Pfam" id="PF00485">
    <property type="entry name" value="PRK"/>
    <property type="match status" value="1"/>
</dbReference>
<comment type="subcellular location">
    <subcellularLocation>
        <location evidence="2">Cytoplasm</location>
    </subcellularLocation>
    <subcellularLocation>
        <location evidence="1">Nucleus</location>
    </subcellularLocation>
</comment>
<comment type="subunit">
    <text evidence="16">Interacts with RNF19B.</text>
</comment>
<dbReference type="Pfam" id="PF14681">
    <property type="entry name" value="UPRTase"/>
    <property type="match status" value="1"/>
</dbReference>
<dbReference type="PRINTS" id="PR00988">
    <property type="entry name" value="URIDINKINASE"/>
</dbReference>
<keyword evidence="9 17" id="KW-0418">Kinase</keyword>
<dbReference type="FunFam" id="3.40.50.300:FF:000200">
    <property type="entry name" value="Uridine-cytidine kinase"/>
    <property type="match status" value="1"/>
</dbReference>
<evidence type="ECO:0000259" key="18">
    <source>
        <dbReference type="Pfam" id="PF00485"/>
    </source>
</evidence>
<comment type="similarity">
    <text evidence="4 17">Belongs to the uridine kinase family.</text>
</comment>
<evidence type="ECO:0000256" key="5">
    <source>
        <dbReference type="ARBA" id="ARBA00022490"/>
    </source>
</evidence>
<comment type="pathway">
    <text evidence="17">Pyrimidine metabolism; CTP biosynthesis via salvage pathway; CTP from cytidine: step 1/3.</text>
</comment>
<dbReference type="InterPro" id="IPR000836">
    <property type="entry name" value="PRTase_dom"/>
</dbReference>
<dbReference type="NCBIfam" id="NF001097">
    <property type="entry name" value="PRK00129.1"/>
    <property type="match status" value="1"/>
</dbReference>
<evidence type="ECO:0000256" key="8">
    <source>
        <dbReference type="ARBA" id="ARBA00022741"/>
    </source>
</evidence>
<proteinExistence type="inferred from homology"/>
<dbReference type="EC" id="2.7.1.48" evidence="17"/>
<evidence type="ECO:0000256" key="9">
    <source>
        <dbReference type="ARBA" id="ARBA00022777"/>
    </source>
</evidence>
<evidence type="ECO:0000313" key="21">
    <source>
        <dbReference type="Proteomes" id="UP001608902"/>
    </source>
</evidence>
<evidence type="ECO:0000256" key="17">
    <source>
        <dbReference type="RuleBase" id="RU003825"/>
    </source>
</evidence>
<feature type="domain" description="Phosphoribosyltransferase" evidence="19">
    <location>
        <begin position="325"/>
        <end position="529"/>
    </location>
</feature>
<keyword evidence="6" id="KW-0597">Phosphoprotein</keyword>
<evidence type="ECO:0000256" key="13">
    <source>
        <dbReference type="ARBA" id="ARBA00047436"/>
    </source>
</evidence>
<reference evidence="20 21" key="1">
    <citation type="submission" date="2024-08" db="EMBL/GenBank/DDBJ databases">
        <title>Gnathostoma spinigerum genome.</title>
        <authorList>
            <person name="Gonzalez-Bertolin B."/>
            <person name="Monzon S."/>
            <person name="Zaballos A."/>
            <person name="Jimenez P."/>
            <person name="Dekumyoy P."/>
            <person name="Varona S."/>
            <person name="Cuesta I."/>
            <person name="Sumanam S."/>
            <person name="Adisakwattana P."/>
            <person name="Gasser R.B."/>
            <person name="Hernandez-Gonzalez A."/>
            <person name="Young N.D."/>
            <person name="Perteguer M.J."/>
        </authorList>
    </citation>
    <scope>NUCLEOTIDE SEQUENCE [LARGE SCALE GENOMIC DNA]</scope>
    <source>
        <strain evidence="20">AL3</strain>
        <tissue evidence="20">Liver</tissue>
    </source>
</reference>
<dbReference type="Proteomes" id="UP001608902">
    <property type="component" value="Unassembled WGS sequence"/>
</dbReference>
<keyword evidence="5" id="KW-0963">Cytoplasm</keyword>
<evidence type="ECO:0000256" key="1">
    <source>
        <dbReference type="ARBA" id="ARBA00004123"/>
    </source>
</evidence>
<dbReference type="SUPFAM" id="SSF53271">
    <property type="entry name" value="PRTase-like"/>
    <property type="match status" value="1"/>
</dbReference>
<comment type="function">
    <text evidence="15">May contribute to UTP accumulation needed for blast transformation and proliferation.</text>
</comment>
<dbReference type="GO" id="GO:0004849">
    <property type="term" value="F:uridine kinase activity"/>
    <property type="evidence" value="ECO:0007669"/>
    <property type="project" value="UniProtKB-EC"/>
</dbReference>
<dbReference type="GO" id="GO:0005524">
    <property type="term" value="F:ATP binding"/>
    <property type="evidence" value="ECO:0007669"/>
    <property type="project" value="UniProtKB-KW"/>
</dbReference>
<evidence type="ECO:0000256" key="12">
    <source>
        <dbReference type="ARBA" id="ARBA00023242"/>
    </source>
</evidence>
<keyword evidence="7 17" id="KW-0808">Transferase</keyword>